<name>A0ACB9ZYN5_CATRO</name>
<reference evidence="2" key="1">
    <citation type="journal article" date="2023" name="Nat. Plants">
        <title>Single-cell RNA sequencing provides a high-resolution roadmap for understanding the multicellular compartmentation of specialized metabolism.</title>
        <authorList>
            <person name="Sun S."/>
            <person name="Shen X."/>
            <person name="Li Y."/>
            <person name="Li Y."/>
            <person name="Wang S."/>
            <person name="Li R."/>
            <person name="Zhang H."/>
            <person name="Shen G."/>
            <person name="Guo B."/>
            <person name="Wei J."/>
            <person name="Xu J."/>
            <person name="St-Pierre B."/>
            <person name="Chen S."/>
            <person name="Sun C."/>
        </authorList>
    </citation>
    <scope>NUCLEOTIDE SEQUENCE [LARGE SCALE GENOMIC DNA]</scope>
</reference>
<keyword evidence="2" id="KW-1185">Reference proteome</keyword>
<dbReference type="EMBL" id="CM044707">
    <property type="protein sequence ID" value="KAI5653287.1"/>
    <property type="molecule type" value="Genomic_DNA"/>
</dbReference>
<evidence type="ECO:0000313" key="2">
    <source>
        <dbReference type="Proteomes" id="UP001060085"/>
    </source>
</evidence>
<accession>A0ACB9ZYN5</accession>
<gene>
    <name evidence="1" type="ORF">M9H77_30474</name>
</gene>
<evidence type="ECO:0000313" key="1">
    <source>
        <dbReference type="EMBL" id="KAI5653287.1"/>
    </source>
</evidence>
<comment type="caution">
    <text evidence="1">The sequence shown here is derived from an EMBL/GenBank/DDBJ whole genome shotgun (WGS) entry which is preliminary data.</text>
</comment>
<sequence>MGSSGSGWEGLGLRKIWIHPSSLSSKGCCRLERTGFGVLVFLLWSYFISFHIGGVFVHWRLINRRSTAYLVLLLFVDRPILILQEKRSIGLLIRYLDSVLFSKSANLFFFITVFGHLNFLIVECCSNQMFEFIFGEAIFNFVLLFFKFDRPFLLFWKFFLDFLGTQCCFALSSFILEPCRFFLCFWNLADSDFVLFYLSVVVLGGSRAMQGNKPVVAQAVQESIVADTACETSRVPKTSQSVSKTLWITDTPSSSSKITEDLVNKGEENKTFASLFQDNGNPSKGISFSKVESSSKEVEIELDDVDYVVKTWGYSLVGYVAGGFPGLEAINRPLILKHIPPLFEFGPCTHTVVLVWITLLGLLVDLWNAQALDKICSKIGNPLCSDAMTGRKNRILYARVLVEVDVAKDLVSEVAIKMPYGNRRIQQVVYENMLKFCSTCKVLGHSLDGCHKNKQVKVNQKEKMADGVKDKNKGTVQANAITEEQEGATKQSTMATDGSTPVAGVHNRRLLERGPLMGSRLLMQSKQGC</sequence>
<organism evidence="1 2">
    <name type="scientific">Catharanthus roseus</name>
    <name type="common">Madagascar periwinkle</name>
    <name type="synonym">Vinca rosea</name>
    <dbReference type="NCBI Taxonomy" id="4058"/>
    <lineage>
        <taxon>Eukaryota</taxon>
        <taxon>Viridiplantae</taxon>
        <taxon>Streptophyta</taxon>
        <taxon>Embryophyta</taxon>
        <taxon>Tracheophyta</taxon>
        <taxon>Spermatophyta</taxon>
        <taxon>Magnoliopsida</taxon>
        <taxon>eudicotyledons</taxon>
        <taxon>Gunneridae</taxon>
        <taxon>Pentapetalae</taxon>
        <taxon>asterids</taxon>
        <taxon>lamiids</taxon>
        <taxon>Gentianales</taxon>
        <taxon>Apocynaceae</taxon>
        <taxon>Rauvolfioideae</taxon>
        <taxon>Vinceae</taxon>
        <taxon>Catharanthinae</taxon>
        <taxon>Catharanthus</taxon>
    </lineage>
</organism>
<proteinExistence type="predicted"/>
<dbReference type="Proteomes" id="UP001060085">
    <property type="component" value="Linkage Group LG07"/>
</dbReference>
<protein>
    <submittedName>
        <fullName evidence="1">Uncharacterized protein</fullName>
    </submittedName>
</protein>